<keyword evidence="2" id="KW-0805">Transcription regulation</keyword>
<dbReference type="RefSeq" id="WP_190887492.1">
    <property type="nucleotide sequence ID" value="NZ_JACWZY010000009.1"/>
</dbReference>
<dbReference type="GO" id="GO:0003677">
    <property type="term" value="F:DNA binding"/>
    <property type="evidence" value="ECO:0007669"/>
    <property type="project" value="UniProtKB-KW"/>
</dbReference>
<dbReference type="PROSITE" id="PS50043">
    <property type="entry name" value="HTH_LUXR_2"/>
    <property type="match status" value="1"/>
</dbReference>
<dbReference type="SMART" id="SM00421">
    <property type="entry name" value="HTH_LUXR"/>
    <property type="match status" value="1"/>
</dbReference>
<dbReference type="SMART" id="SM00448">
    <property type="entry name" value="REC"/>
    <property type="match status" value="1"/>
</dbReference>
<dbReference type="SUPFAM" id="SSF46894">
    <property type="entry name" value="C-terminal effector domain of the bipartite response regulators"/>
    <property type="match status" value="1"/>
</dbReference>
<evidence type="ECO:0000256" key="5">
    <source>
        <dbReference type="PROSITE-ProRule" id="PRU00169"/>
    </source>
</evidence>
<evidence type="ECO:0000313" key="9">
    <source>
        <dbReference type="Proteomes" id="UP000598820"/>
    </source>
</evidence>
<dbReference type="PROSITE" id="PS50110">
    <property type="entry name" value="RESPONSE_REGULATORY"/>
    <property type="match status" value="1"/>
</dbReference>
<accession>A0A926Y3C1</accession>
<comment type="caution">
    <text evidence="8">The sequence shown here is derived from an EMBL/GenBank/DDBJ whole genome shotgun (WGS) entry which is preliminary data.</text>
</comment>
<dbReference type="InterPro" id="IPR000792">
    <property type="entry name" value="Tscrpt_reg_LuxR_C"/>
</dbReference>
<proteinExistence type="predicted"/>
<feature type="modified residue" description="4-aspartylphosphate" evidence="5">
    <location>
        <position position="59"/>
    </location>
</feature>
<dbReference type="InterPro" id="IPR001789">
    <property type="entry name" value="Sig_transdc_resp-reg_receiver"/>
</dbReference>
<dbReference type="InterPro" id="IPR011006">
    <property type="entry name" value="CheY-like_superfamily"/>
</dbReference>
<keyword evidence="3" id="KW-0238">DNA-binding</keyword>
<evidence type="ECO:0000256" key="4">
    <source>
        <dbReference type="ARBA" id="ARBA00023163"/>
    </source>
</evidence>
<keyword evidence="1 5" id="KW-0597">Phosphoprotein</keyword>
<dbReference type="PROSITE" id="PS00622">
    <property type="entry name" value="HTH_LUXR_1"/>
    <property type="match status" value="1"/>
</dbReference>
<dbReference type="Pfam" id="PF00072">
    <property type="entry name" value="Response_reg"/>
    <property type="match status" value="1"/>
</dbReference>
<dbReference type="PRINTS" id="PR00038">
    <property type="entry name" value="HTHLUXR"/>
</dbReference>
<evidence type="ECO:0000313" key="8">
    <source>
        <dbReference type="EMBL" id="MBD2701646.1"/>
    </source>
</evidence>
<feature type="domain" description="Response regulatory" evidence="7">
    <location>
        <begin position="8"/>
        <end position="124"/>
    </location>
</feature>
<evidence type="ECO:0000259" key="6">
    <source>
        <dbReference type="PROSITE" id="PS50043"/>
    </source>
</evidence>
<dbReference type="InterPro" id="IPR058245">
    <property type="entry name" value="NreC/VraR/RcsB-like_REC"/>
</dbReference>
<dbReference type="SUPFAM" id="SSF52172">
    <property type="entry name" value="CheY-like"/>
    <property type="match status" value="1"/>
</dbReference>
<dbReference type="GO" id="GO:0000160">
    <property type="term" value="P:phosphorelay signal transduction system"/>
    <property type="evidence" value="ECO:0007669"/>
    <property type="project" value="InterPro"/>
</dbReference>
<gene>
    <name evidence="8" type="ORF">IC229_13425</name>
</gene>
<dbReference type="InterPro" id="IPR016032">
    <property type="entry name" value="Sig_transdc_resp-reg_C-effctor"/>
</dbReference>
<organism evidence="8 9">
    <name type="scientific">Spirosoma profusum</name>
    <dbReference type="NCBI Taxonomy" id="2771354"/>
    <lineage>
        <taxon>Bacteria</taxon>
        <taxon>Pseudomonadati</taxon>
        <taxon>Bacteroidota</taxon>
        <taxon>Cytophagia</taxon>
        <taxon>Cytophagales</taxon>
        <taxon>Cytophagaceae</taxon>
        <taxon>Spirosoma</taxon>
    </lineage>
</organism>
<dbReference type="InterPro" id="IPR039420">
    <property type="entry name" value="WalR-like"/>
</dbReference>
<evidence type="ECO:0000256" key="3">
    <source>
        <dbReference type="ARBA" id="ARBA00023125"/>
    </source>
</evidence>
<keyword evidence="9" id="KW-1185">Reference proteome</keyword>
<dbReference type="PANTHER" id="PTHR43214:SF41">
    <property type="entry name" value="NITRATE_NITRITE RESPONSE REGULATOR PROTEIN NARP"/>
    <property type="match status" value="1"/>
</dbReference>
<sequence length="214" mass="24275">MIEIILAKILLIDDHQLFNDGIRVLLSTQPDLVVCGQVFEEKDILFAVQKHTPELVLLDLNIQGRSGLEIGMQLMSSQPNLKVVILTMYNQPKLFEEALKAGFHGYMLKDSTTAELLEGIRAVIAGRKYYDPRLVKQLSPSISPFKDDFALRANLTFRELEMIRLVREGLTSEEIADKLNLSLFTVKTHRRNIYYKLGIGNVAELIEFASRNGL</sequence>
<evidence type="ECO:0000259" key="7">
    <source>
        <dbReference type="PROSITE" id="PS50110"/>
    </source>
</evidence>
<reference evidence="8" key="1">
    <citation type="submission" date="2020-09" db="EMBL/GenBank/DDBJ databases">
        <authorList>
            <person name="Kim M.K."/>
        </authorList>
    </citation>
    <scope>NUCLEOTIDE SEQUENCE</scope>
    <source>
        <strain evidence="8">BT702</strain>
    </source>
</reference>
<dbReference type="GO" id="GO:0006355">
    <property type="term" value="P:regulation of DNA-templated transcription"/>
    <property type="evidence" value="ECO:0007669"/>
    <property type="project" value="InterPro"/>
</dbReference>
<keyword evidence="4" id="KW-0804">Transcription</keyword>
<dbReference type="AlphaFoldDB" id="A0A926Y3C1"/>
<dbReference type="Proteomes" id="UP000598820">
    <property type="component" value="Unassembled WGS sequence"/>
</dbReference>
<protein>
    <submittedName>
        <fullName evidence="8">Response regulator transcription factor</fullName>
    </submittedName>
</protein>
<dbReference type="CDD" id="cd17535">
    <property type="entry name" value="REC_NarL-like"/>
    <property type="match status" value="1"/>
</dbReference>
<dbReference type="Pfam" id="PF00196">
    <property type="entry name" value="GerE"/>
    <property type="match status" value="1"/>
</dbReference>
<dbReference type="CDD" id="cd06170">
    <property type="entry name" value="LuxR_C_like"/>
    <property type="match status" value="1"/>
</dbReference>
<evidence type="ECO:0000256" key="1">
    <source>
        <dbReference type="ARBA" id="ARBA00022553"/>
    </source>
</evidence>
<evidence type="ECO:0000256" key="2">
    <source>
        <dbReference type="ARBA" id="ARBA00023015"/>
    </source>
</evidence>
<name>A0A926Y3C1_9BACT</name>
<dbReference type="Gene3D" id="3.40.50.2300">
    <property type="match status" value="1"/>
</dbReference>
<dbReference type="PANTHER" id="PTHR43214">
    <property type="entry name" value="TWO-COMPONENT RESPONSE REGULATOR"/>
    <property type="match status" value="1"/>
</dbReference>
<feature type="domain" description="HTH luxR-type" evidence="6">
    <location>
        <begin position="148"/>
        <end position="213"/>
    </location>
</feature>
<dbReference type="EMBL" id="JACWZY010000009">
    <property type="protein sequence ID" value="MBD2701646.1"/>
    <property type="molecule type" value="Genomic_DNA"/>
</dbReference>